<accession>A0A1F7RNQ5</accession>
<sequence length="65" mass="7551">MSYPGGANIPKRFREILPDVALEVYTKAYKFAWVLYKGDNERSIQFAWKAVRASINEMIVQNKIN</sequence>
<protein>
    <recommendedName>
        <fullName evidence="3">HEPN domain-containing protein</fullName>
    </recommendedName>
</protein>
<gene>
    <name evidence="1" type="ORF">A2W05_00185</name>
</gene>
<dbReference type="EMBL" id="MGDE01000238">
    <property type="protein sequence ID" value="OGL43153.1"/>
    <property type="molecule type" value="Genomic_DNA"/>
</dbReference>
<dbReference type="Pfam" id="PF06150">
    <property type="entry name" value="ChaB"/>
    <property type="match status" value="1"/>
</dbReference>
<dbReference type="AlphaFoldDB" id="A0A1F7RNQ5"/>
<dbReference type="Gene3D" id="1.10.1740.70">
    <property type="entry name" value="ChaB"/>
    <property type="match status" value="1"/>
</dbReference>
<evidence type="ECO:0008006" key="3">
    <source>
        <dbReference type="Google" id="ProtNLM"/>
    </source>
</evidence>
<organism evidence="1 2">
    <name type="scientific">Candidatus Schekmanbacteria bacterium RBG_16_38_10</name>
    <dbReference type="NCBI Taxonomy" id="1817879"/>
    <lineage>
        <taxon>Bacteria</taxon>
        <taxon>Candidatus Schekmaniibacteriota</taxon>
    </lineage>
</organism>
<evidence type="ECO:0000313" key="1">
    <source>
        <dbReference type="EMBL" id="OGL43153.1"/>
    </source>
</evidence>
<proteinExistence type="predicted"/>
<dbReference type="InterPro" id="IPR037205">
    <property type="entry name" value="ChaB_sf"/>
</dbReference>
<reference evidence="1 2" key="1">
    <citation type="journal article" date="2016" name="Nat. Commun.">
        <title>Thousands of microbial genomes shed light on interconnected biogeochemical processes in an aquifer system.</title>
        <authorList>
            <person name="Anantharaman K."/>
            <person name="Brown C.T."/>
            <person name="Hug L.A."/>
            <person name="Sharon I."/>
            <person name="Castelle C.J."/>
            <person name="Probst A.J."/>
            <person name="Thomas B.C."/>
            <person name="Singh A."/>
            <person name="Wilkins M.J."/>
            <person name="Karaoz U."/>
            <person name="Brodie E.L."/>
            <person name="Williams K.H."/>
            <person name="Hubbard S.S."/>
            <person name="Banfield J.F."/>
        </authorList>
    </citation>
    <scope>NUCLEOTIDE SEQUENCE [LARGE SCALE GENOMIC DNA]</scope>
</reference>
<comment type="caution">
    <text evidence="1">The sequence shown here is derived from an EMBL/GenBank/DDBJ whole genome shotgun (WGS) entry which is preliminary data.</text>
</comment>
<dbReference type="InterPro" id="IPR009317">
    <property type="entry name" value="ChaB"/>
</dbReference>
<dbReference type="SUPFAM" id="SSF140376">
    <property type="entry name" value="ChaB-like"/>
    <property type="match status" value="1"/>
</dbReference>
<dbReference type="Proteomes" id="UP000178797">
    <property type="component" value="Unassembled WGS sequence"/>
</dbReference>
<evidence type="ECO:0000313" key="2">
    <source>
        <dbReference type="Proteomes" id="UP000178797"/>
    </source>
</evidence>
<name>A0A1F7RNQ5_9BACT</name>